<name>A0ABR9XQW7_9CHLB</name>
<feature type="transmembrane region" description="Helical" evidence="5">
    <location>
        <begin position="6"/>
        <end position="27"/>
    </location>
</feature>
<dbReference type="EMBL" id="JADGII010000005">
    <property type="protein sequence ID" value="MBF0636441.1"/>
    <property type="molecule type" value="Genomic_DNA"/>
</dbReference>
<keyword evidence="4 5" id="KW-0472">Membrane</keyword>
<sequence length="334" mass="36261">MLDAFVTLIGLPGNLLVLLVSGLSLFLGAEWLIRGGVDLAARFGVKPFVIGLTVVAYGTSMPEFVVSLFANVVEQSDTISLGNIIGSNITNIGLILGLSAVMFPVHIAFQNIRNQLLFLLAVSILLYTLSLDGTIERAEGALLFLLLCGYLYAMYRTPQTARGSFEEVKDEHRPLPPLTSVILVAAGSLMLSTGAWAFVKSSVWIAEYYEIPKLYIGLSIVALGTSLPELATSLVAVLRRESEISIGNLIGSNIFNILFVLGGVGLIEPLNVIEPRTVDGITTLPFPHIQFLVMIGFGLVLFPMSYRRHIIGRLSGALLLVGYFFFYWQLFASG</sequence>
<evidence type="ECO:0000259" key="6">
    <source>
        <dbReference type="Pfam" id="PF01699"/>
    </source>
</evidence>
<evidence type="ECO:0000256" key="4">
    <source>
        <dbReference type="ARBA" id="ARBA00023136"/>
    </source>
</evidence>
<feature type="transmembrane region" description="Helical" evidence="5">
    <location>
        <begin position="287"/>
        <end position="304"/>
    </location>
</feature>
<dbReference type="PANTHER" id="PTHR10846:SF8">
    <property type="entry name" value="INNER MEMBRANE PROTEIN YRBG"/>
    <property type="match status" value="1"/>
</dbReference>
<keyword evidence="8" id="KW-1185">Reference proteome</keyword>
<accession>A0ABR9XQW7</accession>
<dbReference type="RefSeq" id="WP_158596345.1">
    <property type="nucleotide sequence ID" value="NZ_JABVZQ010000005.1"/>
</dbReference>
<evidence type="ECO:0000313" key="7">
    <source>
        <dbReference type="EMBL" id="MBF0636441.1"/>
    </source>
</evidence>
<dbReference type="InterPro" id="IPR044880">
    <property type="entry name" value="NCX_ion-bd_dom_sf"/>
</dbReference>
<evidence type="ECO:0000313" key="8">
    <source>
        <dbReference type="Proteomes" id="UP000619838"/>
    </source>
</evidence>
<dbReference type="PANTHER" id="PTHR10846">
    <property type="entry name" value="SODIUM/POTASSIUM/CALCIUM EXCHANGER"/>
    <property type="match status" value="1"/>
</dbReference>
<evidence type="ECO:0000256" key="3">
    <source>
        <dbReference type="ARBA" id="ARBA00022989"/>
    </source>
</evidence>
<feature type="domain" description="Sodium/calcium exchanger membrane region" evidence="6">
    <location>
        <begin position="180"/>
        <end position="328"/>
    </location>
</feature>
<reference evidence="7 8" key="1">
    <citation type="journal article" date="2020" name="Microorganisms">
        <title>Simultaneous Genome Sequencing of Prosthecochloris ethylica and Desulfuromonas acetoxidans within a Syntrophic Mixture Reveals Unique Pili and Protein Interactions.</title>
        <authorList>
            <person name="Kyndt J.A."/>
            <person name="Van Beeumen J.J."/>
            <person name="Meyer T.E."/>
        </authorList>
    </citation>
    <scope>NUCLEOTIDE SEQUENCE [LARGE SCALE GENOMIC DNA]</scope>
    <source>
        <strain evidence="7 8">N3</strain>
    </source>
</reference>
<dbReference type="InterPro" id="IPR004837">
    <property type="entry name" value="NaCa_Exmemb"/>
</dbReference>
<feature type="transmembrane region" description="Helical" evidence="5">
    <location>
        <begin position="311"/>
        <end position="331"/>
    </location>
</feature>
<keyword evidence="3 5" id="KW-1133">Transmembrane helix</keyword>
<evidence type="ECO:0000256" key="1">
    <source>
        <dbReference type="ARBA" id="ARBA00004141"/>
    </source>
</evidence>
<gene>
    <name evidence="7" type="ORF">INT08_04510</name>
</gene>
<dbReference type="NCBIfam" id="TIGR00367">
    <property type="entry name" value="calcium/sodium antiporter"/>
    <property type="match status" value="1"/>
</dbReference>
<feature type="transmembrane region" description="Helical" evidence="5">
    <location>
        <begin position="249"/>
        <end position="267"/>
    </location>
</feature>
<feature type="transmembrane region" description="Helical" evidence="5">
    <location>
        <begin position="48"/>
        <end position="69"/>
    </location>
</feature>
<organism evidence="7 8">
    <name type="scientific">Prosthecochloris ethylica</name>
    <dbReference type="NCBI Taxonomy" id="2743976"/>
    <lineage>
        <taxon>Bacteria</taxon>
        <taxon>Pseudomonadati</taxon>
        <taxon>Chlorobiota</taxon>
        <taxon>Chlorobiia</taxon>
        <taxon>Chlorobiales</taxon>
        <taxon>Chlorobiaceae</taxon>
        <taxon>Prosthecochloris</taxon>
    </lineage>
</organism>
<comment type="subcellular location">
    <subcellularLocation>
        <location evidence="1">Membrane</location>
        <topology evidence="1">Multi-pass membrane protein</topology>
    </subcellularLocation>
</comment>
<feature type="transmembrane region" description="Helical" evidence="5">
    <location>
        <begin position="89"/>
        <end position="109"/>
    </location>
</feature>
<evidence type="ECO:0000256" key="2">
    <source>
        <dbReference type="ARBA" id="ARBA00022692"/>
    </source>
</evidence>
<keyword evidence="2 5" id="KW-0812">Transmembrane</keyword>
<dbReference type="Proteomes" id="UP000619838">
    <property type="component" value="Unassembled WGS sequence"/>
</dbReference>
<comment type="caution">
    <text evidence="7">The sequence shown here is derived from an EMBL/GenBank/DDBJ whole genome shotgun (WGS) entry which is preliminary data.</text>
</comment>
<evidence type="ECO:0000256" key="5">
    <source>
        <dbReference type="SAM" id="Phobius"/>
    </source>
</evidence>
<feature type="transmembrane region" description="Helical" evidence="5">
    <location>
        <begin position="214"/>
        <end position="237"/>
    </location>
</feature>
<dbReference type="InterPro" id="IPR004481">
    <property type="entry name" value="K/Na/Ca-exchanger"/>
</dbReference>
<feature type="transmembrane region" description="Helical" evidence="5">
    <location>
        <begin position="178"/>
        <end position="199"/>
    </location>
</feature>
<dbReference type="Gene3D" id="1.20.1420.30">
    <property type="entry name" value="NCX, central ion-binding region"/>
    <property type="match status" value="1"/>
</dbReference>
<feature type="transmembrane region" description="Helical" evidence="5">
    <location>
        <begin position="141"/>
        <end position="157"/>
    </location>
</feature>
<feature type="domain" description="Sodium/calcium exchanger membrane region" evidence="6">
    <location>
        <begin position="15"/>
        <end position="155"/>
    </location>
</feature>
<protein>
    <submittedName>
        <fullName evidence="7">Calcium/sodium antiporter</fullName>
    </submittedName>
</protein>
<proteinExistence type="predicted"/>
<feature type="transmembrane region" description="Helical" evidence="5">
    <location>
        <begin position="116"/>
        <end position="135"/>
    </location>
</feature>
<dbReference type="Pfam" id="PF01699">
    <property type="entry name" value="Na_Ca_ex"/>
    <property type="match status" value="2"/>
</dbReference>